<dbReference type="InterPro" id="IPR039569">
    <property type="entry name" value="FAS1-like_DH_region"/>
</dbReference>
<dbReference type="SUPFAM" id="SSF54637">
    <property type="entry name" value="Thioesterase/thiol ester dehydrase-isomerase"/>
    <property type="match status" value="1"/>
</dbReference>
<dbReference type="Gene3D" id="3.10.129.10">
    <property type="entry name" value="Hotdog Thioesterase"/>
    <property type="match status" value="1"/>
</dbReference>
<name>A0A8J4AE66_9ACTN</name>
<feature type="compositionally biased region" description="Basic residues" evidence="1">
    <location>
        <begin position="1"/>
        <end position="11"/>
    </location>
</feature>
<reference evidence="4" key="1">
    <citation type="journal article" date="2021" name="Int. J. Syst. Evol. Microbiol.">
        <title>Actinocatenispora comari sp. nov., an endophytic actinomycete isolated from aerial parts of Comarum salesowianum.</title>
        <authorList>
            <person name="Oyunbileg N."/>
            <person name="Iizaka Y."/>
            <person name="Hamada M."/>
            <person name="Davaapurev B.O."/>
            <person name="Fukumoto A."/>
            <person name="Tsetseg B."/>
            <person name="Kato F."/>
            <person name="Tamura T."/>
            <person name="Batkhuu J."/>
            <person name="Anzai Y."/>
        </authorList>
    </citation>
    <scope>NUCLEOTIDE SEQUENCE [LARGE SCALE GENOMIC DNA]</scope>
    <source>
        <strain evidence="4">NUM-2625</strain>
    </source>
</reference>
<gene>
    <name evidence="3" type="ORF">NUM_49100</name>
</gene>
<keyword evidence="4" id="KW-1185">Reference proteome</keyword>
<comment type="caution">
    <text evidence="3">The sequence shown here is derived from an EMBL/GenBank/DDBJ whole genome shotgun (WGS) entry which is preliminary data.</text>
</comment>
<evidence type="ECO:0000313" key="3">
    <source>
        <dbReference type="EMBL" id="GIL29656.1"/>
    </source>
</evidence>
<dbReference type="Proteomes" id="UP000614996">
    <property type="component" value="Unassembled WGS sequence"/>
</dbReference>
<dbReference type="EMBL" id="BOPO01000101">
    <property type="protein sequence ID" value="GIL29656.1"/>
    <property type="molecule type" value="Genomic_DNA"/>
</dbReference>
<dbReference type="AlphaFoldDB" id="A0A8J4AE66"/>
<evidence type="ECO:0000259" key="2">
    <source>
        <dbReference type="Pfam" id="PF13452"/>
    </source>
</evidence>
<proteinExistence type="predicted"/>
<sequence length="200" mass="22002">MRRPVSGRSHAKAPGATQPDRSVTTAGARRAAAHRSAKNRYAKKRNEMQLNVSLAGRSYPPTEPYEVSREHIRIFAESLHDDNPIYRDPAAARAAGYRDVLASPTFLTVLSERAERAQVAADTELGLDYSQTVHGFQRFVHLRPVHPGDVLNLEAHIDDVRITGGIGLVTVSCRVFCNSTEHVATMYCTMVERPAGVPLS</sequence>
<organism evidence="3 4">
    <name type="scientific">Actinocatenispora comari</name>
    <dbReference type="NCBI Taxonomy" id="2807577"/>
    <lineage>
        <taxon>Bacteria</taxon>
        <taxon>Bacillati</taxon>
        <taxon>Actinomycetota</taxon>
        <taxon>Actinomycetes</taxon>
        <taxon>Micromonosporales</taxon>
        <taxon>Micromonosporaceae</taxon>
        <taxon>Actinocatenispora</taxon>
    </lineage>
</organism>
<accession>A0A8J4AE66</accession>
<protein>
    <recommendedName>
        <fullName evidence="2">FAS1-like dehydratase domain-containing protein</fullName>
    </recommendedName>
</protein>
<dbReference type="Pfam" id="PF13452">
    <property type="entry name" value="FAS1_DH_region"/>
    <property type="match status" value="1"/>
</dbReference>
<dbReference type="InterPro" id="IPR029069">
    <property type="entry name" value="HotDog_dom_sf"/>
</dbReference>
<evidence type="ECO:0000313" key="4">
    <source>
        <dbReference type="Proteomes" id="UP000614996"/>
    </source>
</evidence>
<dbReference type="CDD" id="cd03441">
    <property type="entry name" value="R_hydratase_like"/>
    <property type="match status" value="1"/>
</dbReference>
<feature type="region of interest" description="Disordered" evidence="1">
    <location>
        <begin position="1"/>
        <end position="26"/>
    </location>
</feature>
<feature type="domain" description="FAS1-like dehydratase" evidence="2">
    <location>
        <begin position="54"/>
        <end position="186"/>
    </location>
</feature>
<evidence type="ECO:0000256" key="1">
    <source>
        <dbReference type="SAM" id="MobiDB-lite"/>
    </source>
</evidence>